<sequence>MPHAGYEISDTTRYTGVEACVISTKAWEVADEIRNCTGMIACLKPEDDAELQQSNRDFSVMYSQRRDSNCLFLGPARFMNHDCGSNCRFIGLGPNGITFKVLRRIEIGEELTVFYGPHYFGTNNCECRCLTCET</sequence>
<accession>A0A1X2IIA5</accession>
<dbReference type="PROSITE" id="PS50280">
    <property type="entry name" value="SET"/>
    <property type="match status" value="1"/>
</dbReference>
<dbReference type="GO" id="GO:0042799">
    <property type="term" value="F:histone H4K20 methyltransferase activity"/>
    <property type="evidence" value="ECO:0007669"/>
    <property type="project" value="TreeGrafter"/>
</dbReference>
<proteinExistence type="predicted"/>
<reference evidence="2 3" key="1">
    <citation type="submission" date="2016-07" db="EMBL/GenBank/DDBJ databases">
        <title>Pervasive Adenine N6-methylation of Active Genes in Fungi.</title>
        <authorList>
            <consortium name="DOE Joint Genome Institute"/>
            <person name="Mondo S.J."/>
            <person name="Dannebaum R.O."/>
            <person name="Kuo R.C."/>
            <person name="Labutti K."/>
            <person name="Haridas S."/>
            <person name="Kuo A."/>
            <person name="Salamov A."/>
            <person name="Ahrendt S.R."/>
            <person name="Lipzen A."/>
            <person name="Sullivan W."/>
            <person name="Andreopoulos W.B."/>
            <person name="Clum A."/>
            <person name="Lindquist E."/>
            <person name="Daum C."/>
            <person name="Ramamoorthy G.K."/>
            <person name="Gryganskyi A."/>
            <person name="Culley D."/>
            <person name="Magnuson J.K."/>
            <person name="James T.Y."/>
            <person name="O'Malley M.A."/>
            <person name="Stajich J.E."/>
            <person name="Spatafora J.W."/>
            <person name="Visel A."/>
            <person name="Grigoriev I.V."/>
        </authorList>
    </citation>
    <scope>NUCLEOTIDE SEQUENCE [LARGE SCALE GENOMIC DNA]</scope>
    <source>
        <strain evidence="2 3">NRRL 1336</strain>
    </source>
</reference>
<evidence type="ECO:0000313" key="3">
    <source>
        <dbReference type="Proteomes" id="UP000193560"/>
    </source>
</evidence>
<dbReference type="CDD" id="cd10524">
    <property type="entry name" value="SET_Suv4-20-like"/>
    <property type="match status" value="1"/>
</dbReference>
<dbReference type="SUPFAM" id="SSF82199">
    <property type="entry name" value="SET domain"/>
    <property type="match status" value="1"/>
</dbReference>
<keyword evidence="3" id="KW-1185">Reference proteome</keyword>
<dbReference type="Gene3D" id="2.170.270.10">
    <property type="entry name" value="SET domain"/>
    <property type="match status" value="1"/>
</dbReference>
<comment type="caution">
    <text evidence="2">The sequence shown here is derived from an EMBL/GenBank/DDBJ whole genome shotgun (WGS) entry which is preliminary data.</text>
</comment>
<evidence type="ECO:0000313" key="2">
    <source>
        <dbReference type="EMBL" id="ORZ17023.1"/>
    </source>
</evidence>
<dbReference type="PANTHER" id="PTHR12977">
    <property type="entry name" value="SUPPRESSOR OF VARIEGATION 4-20-RELATED"/>
    <property type="match status" value="1"/>
</dbReference>
<dbReference type="EMBL" id="MCGE01000010">
    <property type="protein sequence ID" value="ORZ17023.1"/>
    <property type="molecule type" value="Genomic_DNA"/>
</dbReference>
<dbReference type="InterPro" id="IPR039977">
    <property type="entry name" value="Suv4-20/Set9"/>
</dbReference>
<organism evidence="2 3">
    <name type="scientific">Absidia repens</name>
    <dbReference type="NCBI Taxonomy" id="90262"/>
    <lineage>
        <taxon>Eukaryota</taxon>
        <taxon>Fungi</taxon>
        <taxon>Fungi incertae sedis</taxon>
        <taxon>Mucoromycota</taxon>
        <taxon>Mucoromycotina</taxon>
        <taxon>Mucoromycetes</taxon>
        <taxon>Mucorales</taxon>
        <taxon>Cunninghamellaceae</taxon>
        <taxon>Absidia</taxon>
    </lineage>
</organism>
<dbReference type="GO" id="GO:0005634">
    <property type="term" value="C:nucleus"/>
    <property type="evidence" value="ECO:0007669"/>
    <property type="project" value="TreeGrafter"/>
</dbReference>
<dbReference type="Pfam" id="PF00856">
    <property type="entry name" value="SET"/>
    <property type="match status" value="1"/>
</dbReference>
<dbReference type="STRING" id="90262.A0A1X2IIA5"/>
<dbReference type="AlphaFoldDB" id="A0A1X2IIA5"/>
<feature type="domain" description="SET" evidence="1">
    <location>
        <begin position="4"/>
        <end position="116"/>
    </location>
</feature>
<dbReference type="InterPro" id="IPR046341">
    <property type="entry name" value="SET_dom_sf"/>
</dbReference>
<dbReference type="OrthoDB" id="6627536at2759"/>
<dbReference type="InterPro" id="IPR001214">
    <property type="entry name" value="SET_dom"/>
</dbReference>
<gene>
    <name evidence="2" type="ORF">BCR42DRAFT_326348</name>
</gene>
<dbReference type="PANTHER" id="PTHR12977:SF4">
    <property type="entry name" value="HISTONE-LYSINE N-METHYLTRANSFERASE KMT5B"/>
    <property type="match status" value="1"/>
</dbReference>
<dbReference type="SMART" id="SM00317">
    <property type="entry name" value="SET"/>
    <property type="match status" value="1"/>
</dbReference>
<protein>
    <recommendedName>
        <fullName evidence="1">SET domain-containing protein</fullName>
    </recommendedName>
</protein>
<dbReference type="Proteomes" id="UP000193560">
    <property type="component" value="Unassembled WGS sequence"/>
</dbReference>
<evidence type="ECO:0000259" key="1">
    <source>
        <dbReference type="PROSITE" id="PS50280"/>
    </source>
</evidence>
<name>A0A1X2IIA5_9FUNG</name>